<name>A0A9D2R930_9FIRM</name>
<protein>
    <submittedName>
        <fullName evidence="2">Glycosyltransferase family 2 protein</fullName>
    </submittedName>
</protein>
<dbReference type="InterPro" id="IPR050834">
    <property type="entry name" value="Glycosyltransf_2"/>
</dbReference>
<dbReference type="AlphaFoldDB" id="A0A9D2R930"/>
<dbReference type="InterPro" id="IPR001173">
    <property type="entry name" value="Glyco_trans_2-like"/>
</dbReference>
<sequence>MSIVLNFVLEGNMKDMNKIRPSLAKDVEAVVTSFNQGTMVLEAVQSLCEQTLLPARILLVDDGSTDKDSICILKQIESDANWSVPIAILRQPNGGVSAARNAGIRKAQSPMVLVLDGDDRLEPSYIEKVSGLLRKDPSMTAASSWLHTFGVLDAVVRPQGGGITAFLSRNCCPATHILRRKVWEQCGGYDESMRSGFEDWDFFLSMLETSSDAHIGILEEALIDYRTAPASFNVRSMEKRLELMDFLIRKHKAAYQEHMVQAILGIESISMSRLRGWEEEICHGLEKNQSLSKVSEDFMKHPTYGDGGMAAAVRIASLKFLYSFCF</sequence>
<reference evidence="2" key="2">
    <citation type="submission" date="2021-04" db="EMBL/GenBank/DDBJ databases">
        <authorList>
            <person name="Gilroy R."/>
        </authorList>
    </citation>
    <scope>NUCLEOTIDE SEQUENCE</scope>
    <source>
        <strain evidence="2">ChiW19-6364</strain>
    </source>
</reference>
<evidence type="ECO:0000313" key="2">
    <source>
        <dbReference type="EMBL" id="HJD39041.1"/>
    </source>
</evidence>
<dbReference type="InterPro" id="IPR029044">
    <property type="entry name" value="Nucleotide-diphossugar_trans"/>
</dbReference>
<accession>A0A9D2R930</accession>
<dbReference type="Pfam" id="PF00535">
    <property type="entry name" value="Glycos_transf_2"/>
    <property type="match status" value="1"/>
</dbReference>
<dbReference type="SUPFAM" id="SSF53448">
    <property type="entry name" value="Nucleotide-diphospho-sugar transferases"/>
    <property type="match status" value="1"/>
</dbReference>
<dbReference type="EMBL" id="DWUX01000063">
    <property type="protein sequence ID" value="HJD39041.1"/>
    <property type="molecule type" value="Genomic_DNA"/>
</dbReference>
<dbReference type="GO" id="GO:0044010">
    <property type="term" value="P:single-species biofilm formation"/>
    <property type="evidence" value="ECO:0007669"/>
    <property type="project" value="TreeGrafter"/>
</dbReference>
<dbReference type="Proteomes" id="UP000823850">
    <property type="component" value="Unassembled WGS sequence"/>
</dbReference>
<dbReference type="PANTHER" id="PTHR43685">
    <property type="entry name" value="GLYCOSYLTRANSFERASE"/>
    <property type="match status" value="1"/>
</dbReference>
<gene>
    <name evidence="2" type="ORF">H9913_03360</name>
</gene>
<comment type="caution">
    <text evidence="2">The sequence shown here is derived from an EMBL/GenBank/DDBJ whole genome shotgun (WGS) entry which is preliminary data.</text>
</comment>
<dbReference type="PANTHER" id="PTHR43685:SF2">
    <property type="entry name" value="GLYCOSYLTRANSFERASE 2-LIKE DOMAIN-CONTAINING PROTEIN"/>
    <property type="match status" value="1"/>
</dbReference>
<organism evidence="2 3">
    <name type="scientific">Candidatus Blautia stercoripullorum</name>
    <dbReference type="NCBI Taxonomy" id="2838502"/>
    <lineage>
        <taxon>Bacteria</taxon>
        <taxon>Bacillati</taxon>
        <taxon>Bacillota</taxon>
        <taxon>Clostridia</taxon>
        <taxon>Lachnospirales</taxon>
        <taxon>Lachnospiraceae</taxon>
        <taxon>Blautia</taxon>
    </lineage>
</organism>
<reference evidence="2" key="1">
    <citation type="journal article" date="2021" name="PeerJ">
        <title>Extensive microbial diversity within the chicken gut microbiome revealed by metagenomics and culture.</title>
        <authorList>
            <person name="Gilroy R."/>
            <person name="Ravi A."/>
            <person name="Getino M."/>
            <person name="Pursley I."/>
            <person name="Horton D.L."/>
            <person name="Alikhan N.F."/>
            <person name="Baker D."/>
            <person name="Gharbi K."/>
            <person name="Hall N."/>
            <person name="Watson M."/>
            <person name="Adriaenssens E.M."/>
            <person name="Foster-Nyarko E."/>
            <person name="Jarju S."/>
            <person name="Secka A."/>
            <person name="Antonio M."/>
            <person name="Oren A."/>
            <person name="Chaudhuri R.R."/>
            <person name="La Ragione R."/>
            <person name="Hildebrand F."/>
            <person name="Pallen M.J."/>
        </authorList>
    </citation>
    <scope>NUCLEOTIDE SEQUENCE</scope>
    <source>
        <strain evidence="2">ChiW19-6364</strain>
    </source>
</reference>
<feature type="domain" description="Glycosyltransferase 2-like" evidence="1">
    <location>
        <begin position="30"/>
        <end position="151"/>
    </location>
</feature>
<evidence type="ECO:0000259" key="1">
    <source>
        <dbReference type="Pfam" id="PF00535"/>
    </source>
</evidence>
<dbReference type="Gene3D" id="3.90.550.10">
    <property type="entry name" value="Spore Coat Polysaccharide Biosynthesis Protein SpsA, Chain A"/>
    <property type="match status" value="1"/>
</dbReference>
<dbReference type="CDD" id="cd00761">
    <property type="entry name" value="Glyco_tranf_GTA_type"/>
    <property type="match status" value="1"/>
</dbReference>
<evidence type="ECO:0000313" key="3">
    <source>
        <dbReference type="Proteomes" id="UP000823850"/>
    </source>
</evidence>
<proteinExistence type="predicted"/>